<evidence type="ECO:0000259" key="4">
    <source>
        <dbReference type="Pfam" id="PF12697"/>
    </source>
</evidence>
<dbReference type="InterPro" id="IPR000639">
    <property type="entry name" value="Epox_hydrolase-like"/>
</dbReference>
<gene>
    <name evidence="5" type="ORF">BCV70DRAFT_166771</name>
</gene>
<organism evidence="5 6">
    <name type="scientific">Testicularia cyperi</name>
    <dbReference type="NCBI Taxonomy" id="1882483"/>
    <lineage>
        <taxon>Eukaryota</taxon>
        <taxon>Fungi</taxon>
        <taxon>Dikarya</taxon>
        <taxon>Basidiomycota</taxon>
        <taxon>Ustilaginomycotina</taxon>
        <taxon>Ustilaginomycetes</taxon>
        <taxon>Ustilaginales</taxon>
        <taxon>Anthracoideaceae</taxon>
        <taxon>Testicularia</taxon>
    </lineage>
</organism>
<dbReference type="GO" id="GO:0016787">
    <property type="term" value="F:hydrolase activity"/>
    <property type="evidence" value="ECO:0007669"/>
    <property type="project" value="UniProtKB-KW"/>
</dbReference>
<feature type="domain" description="AB hydrolase-1" evidence="4">
    <location>
        <begin position="47"/>
        <end position="366"/>
    </location>
</feature>
<accession>A0A317XGX3</accession>
<dbReference type="PRINTS" id="PR00412">
    <property type="entry name" value="EPOXHYDRLASE"/>
</dbReference>
<keyword evidence="6" id="KW-1185">Reference proteome</keyword>
<evidence type="ECO:0000256" key="3">
    <source>
        <dbReference type="SAM" id="MobiDB-lite"/>
    </source>
</evidence>
<dbReference type="OrthoDB" id="408373at2759"/>
<dbReference type="InterPro" id="IPR000073">
    <property type="entry name" value="AB_hydrolase_1"/>
</dbReference>
<dbReference type="Gene3D" id="3.40.50.1820">
    <property type="entry name" value="alpha/beta hydrolase"/>
    <property type="match status" value="1"/>
</dbReference>
<name>A0A317XGX3_9BASI</name>
<dbReference type="Proteomes" id="UP000246740">
    <property type="component" value="Unassembled WGS sequence"/>
</dbReference>
<dbReference type="AlphaFoldDB" id="A0A317XGX3"/>
<reference evidence="5 6" key="1">
    <citation type="journal article" date="2018" name="Mol. Biol. Evol.">
        <title>Broad Genomic Sampling Reveals a Smut Pathogenic Ancestry of the Fungal Clade Ustilaginomycotina.</title>
        <authorList>
            <person name="Kijpornyongpan T."/>
            <person name="Mondo S.J."/>
            <person name="Barry K."/>
            <person name="Sandor L."/>
            <person name="Lee J."/>
            <person name="Lipzen A."/>
            <person name="Pangilinan J."/>
            <person name="LaButti K."/>
            <person name="Hainaut M."/>
            <person name="Henrissat B."/>
            <person name="Grigoriev I.V."/>
            <person name="Spatafora J.W."/>
            <person name="Aime M.C."/>
        </authorList>
    </citation>
    <scope>NUCLEOTIDE SEQUENCE [LARGE SCALE GENOMIC DNA]</scope>
    <source>
        <strain evidence="5 6">MCA 3645</strain>
    </source>
</reference>
<evidence type="ECO:0000313" key="6">
    <source>
        <dbReference type="Proteomes" id="UP000246740"/>
    </source>
</evidence>
<dbReference type="STRING" id="1882483.A0A317XGX3"/>
<dbReference type="InterPro" id="IPR029058">
    <property type="entry name" value="AB_hydrolase_fold"/>
</dbReference>
<feature type="region of interest" description="Disordered" evidence="3">
    <location>
        <begin position="1"/>
        <end position="25"/>
    </location>
</feature>
<evidence type="ECO:0000256" key="1">
    <source>
        <dbReference type="ARBA" id="ARBA00022801"/>
    </source>
</evidence>
<keyword evidence="1 5" id="KW-0378">Hydrolase</keyword>
<dbReference type="PANTHER" id="PTHR43329">
    <property type="entry name" value="EPOXIDE HYDROLASE"/>
    <property type="match status" value="1"/>
</dbReference>
<sequence length="395" mass="44208">MLDEKASRFYTTPLTTPPSKPDAVPTQRRYHYLDHRPPASVPERATVLVLHGFPDFSRGWRSVVAPLTSAGFRLIIPDLLGYGLTSSPPTATSTPGGGGSRIAEFGGRAMSNDLVGLLDHAHAAQGAQYGAEHVSASDGSGGRVIVLGHDWGSWLSWRFAQWHPNRVLGVCGLCVPFQAPTSKPLSIDQILTNLPNFGYQKFFSQEQSTNIVEQHLDRFLSIIYMIPGLFSADSENHEELRDWHLEGKLEKLLTRPEFADIPTAYLGRLILDQAELDRYISVFRSRGMEGPLSWYRTREVNWQEDRELPSKTLPATLPALLIQPRDDVAVPPWMGKTMQRHVPQVEFVEVEASGHWVQNELPGVVVQSFKRWVDAKVFPNEAKSKGTLGWIRNKL</sequence>
<dbReference type="Pfam" id="PF12697">
    <property type="entry name" value="Abhydrolase_6"/>
    <property type="match status" value="1"/>
</dbReference>
<dbReference type="InParanoid" id="A0A317XGX3"/>
<evidence type="ECO:0000256" key="2">
    <source>
        <dbReference type="ARBA" id="ARBA00038334"/>
    </source>
</evidence>
<comment type="similarity">
    <text evidence="2">Belongs to the AB hydrolase superfamily. Epoxide hydrolase family.</text>
</comment>
<proteinExistence type="inferred from homology"/>
<dbReference type="SUPFAM" id="SSF53474">
    <property type="entry name" value="alpha/beta-Hydrolases"/>
    <property type="match status" value="1"/>
</dbReference>
<dbReference type="EMBL" id="KZ819206">
    <property type="protein sequence ID" value="PWY97529.1"/>
    <property type="molecule type" value="Genomic_DNA"/>
</dbReference>
<protein>
    <submittedName>
        <fullName evidence="5">Alpha/beta-hydrolase</fullName>
    </submittedName>
</protein>
<evidence type="ECO:0000313" key="5">
    <source>
        <dbReference type="EMBL" id="PWY97529.1"/>
    </source>
</evidence>